<feature type="region of interest" description="Disordered" evidence="1">
    <location>
        <begin position="42"/>
        <end position="75"/>
    </location>
</feature>
<dbReference type="AlphaFoldDB" id="A0A452Y6C4"/>
<accession>A0A452Y6C4</accession>
<reference evidence="3" key="1">
    <citation type="journal article" date="2014" name="Science">
        <title>Ancient hybridizations among the ancestral genomes of bread wheat.</title>
        <authorList>
            <consortium name="International Wheat Genome Sequencing Consortium,"/>
            <person name="Marcussen T."/>
            <person name="Sandve S.R."/>
            <person name="Heier L."/>
            <person name="Spannagl M."/>
            <person name="Pfeifer M."/>
            <person name="Jakobsen K.S."/>
            <person name="Wulff B.B."/>
            <person name="Steuernagel B."/>
            <person name="Mayer K.F."/>
            <person name="Olsen O.A."/>
        </authorList>
    </citation>
    <scope>NUCLEOTIDE SEQUENCE [LARGE SCALE GENOMIC DNA]</scope>
    <source>
        <strain evidence="3">cv. AL8/78</strain>
    </source>
</reference>
<protein>
    <submittedName>
        <fullName evidence="2">Uncharacterized protein</fullName>
    </submittedName>
</protein>
<evidence type="ECO:0000313" key="3">
    <source>
        <dbReference type="Proteomes" id="UP000015105"/>
    </source>
</evidence>
<organism evidence="2 3">
    <name type="scientific">Aegilops tauschii subsp. strangulata</name>
    <name type="common">Goatgrass</name>
    <dbReference type="NCBI Taxonomy" id="200361"/>
    <lineage>
        <taxon>Eukaryota</taxon>
        <taxon>Viridiplantae</taxon>
        <taxon>Streptophyta</taxon>
        <taxon>Embryophyta</taxon>
        <taxon>Tracheophyta</taxon>
        <taxon>Spermatophyta</taxon>
        <taxon>Magnoliopsida</taxon>
        <taxon>Liliopsida</taxon>
        <taxon>Poales</taxon>
        <taxon>Poaceae</taxon>
        <taxon>BOP clade</taxon>
        <taxon>Pooideae</taxon>
        <taxon>Triticodae</taxon>
        <taxon>Triticeae</taxon>
        <taxon>Triticinae</taxon>
        <taxon>Aegilops</taxon>
    </lineage>
</organism>
<proteinExistence type="predicted"/>
<dbReference type="EnsemblPlants" id="AET1Gv20308600.6">
    <property type="protein sequence ID" value="AET1Gv20308600.6"/>
    <property type="gene ID" value="AET1Gv20308600"/>
</dbReference>
<evidence type="ECO:0000256" key="1">
    <source>
        <dbReference type="SAM" id="MobiDB-lite"/>
    </source>
</evidence>
<name>A0A452Y6C4_AEGTS</name>
<evidence type="ECO:0000313" key="2">
    <source>
        <dbReference type="EnsemblPlants" id="AET1Gv20308600.6"/>
    </source>
</evidence>
<feature type="compositionally biased region" description="Polar residues" evidence="1">
    <location>
        <begin position="45"/>
        <end position="55"/>
    </location>
</feature>
<reference evidence="3" key="2">
    <citation type="journal article" date="2017" name="Nat. Plants">
        <title>The Aegilops tauschii genome reveals multiple impacts of transposons.</title>
        <authorList>
            <person name="Zhao G."/>
            <person name="Zou C."/>
            <person name="Li K."/>
            <person name="Wang K."/>
            <person name="Li T."/>
            <person name="Gao L."/>
            <person name="Zhang X."/>
            <person name="Wang H."/>
            <person name="Yang Z."/>
            <person name="Liu X."/>
            <person name="Jiang W."/>
            <person name="Mao L."/>
            <person name="Kong X."/>
            <person name="Jiao Y."/>
            <person name="Jia J."/>
        </authorList>
    </citation>
    <scope>NUCLEOTIDE SEQUENCE [LARGE SCALE GENOMIC DNA]</scope>
    <source>
        <strain evidence="3">cv. AL8/78</strain>
    </source>
</reference>
<reference evidence="2" key="3">
    <citation type="journal article" date="2017" name="Nature">
        <title>Genome sequence of the progenitor of the wheat D genome Aegilops tauschii.</title>
        <authorList>
            <person name="Luo M.C."/>
            <person name="Gu Y.Q."/>
            <person name="Puiu D."/>
            <person name="Wang H."/>
            <person name="Twardziok S.O."/>
            <person name="Deal K.R."/>
            <person name="Huo N."/>
            <person name="Zhu T."/>
            <person name="Wang L."/>
            <person name="Wang Y."/>
            <person name="McGuire P.E."/>
            <person name="Liu S."/>
            <person name="Long H."/>
            <person name="Ramasamy R.K."/>
            <person name="Rodriguez J.C."/>
            <person name="Van S.L."/>
            <person name="Yuan L."/>
            <person name="Wang Z."/>
            <person name="Xia Z."/>
            <person name="Xiao L."/>
            <person name="Anderson O.D."/>
            <person name="Ouyang S."/>
            <person name="Liang Y."/>
            <person name="Zimin A.V."/>
            <person name="Pertea G."/>
            <person name="Qi P."/>
            <person name="Bennetzen J.L."/>
            <person name="Dai X."/>
            <person name="Dawson M.W."/>
            <person name="Muller H.G."/>
            <person name="Kugler K."/>
            <person name="Rivarola-Duarte L."/>
            <person name="Spannagl M."/>
            <person name="Mayer K.F.X."/>
            <person name="Lu F.H."/>
            <person name="Bevan M.W."/>
            <person name="Leroy P."/>
            <person name="Li P."/>
            <person name="You F.M."/>
            <person name="Sun Q."/>
            <person name="Liu Z."/>
            <person name="Lyons E."/>
            <person name="Wicker T."/>
            <person name="Salzberg S.L."/>
            <person name="Devos K.M."/>
            <person name="Dvorak J."/>
        </authorList>
    </citation>
    <scope>NUCLEOTIDE SEQUENCE [LARGE SCALE GENOMIC DNA]</scope>
    <source>
        <strain evidence="2">cv. AL8/78</strain>
    </source>
</reference>
<dbReference type="Proteomes" id="UP000015105">
    <property type="component" value="Chromosome 1D"/>
</dbReference>
<dbReference type="Gramene" id="AET1Gv20308600.6">
    <property type="protein sequence ID" value="AET1Gv20308600.6"/>
    <property type="gene ID" value="AET1Gv20308600"/>
</dbReference>
<keyword evidence="3" id="KW-1185">Reference proteome</keyword>
<sequence length="124" mass="13923">MAKCGMVRPRTKPLNFEWDKLLSVIRAPLISGTQLPIHAKEPAATISTTRPQSLTLAPPPTATKEGGGGDGRSRLVPRTACLQRRLIGCSRLRYQIVRWLRRRSRCARGSRWPRPGVTQSTWPR</sequence>
<reference evidence="2" key="5">
    <citation type="journal article" date="2021" name="G3 (Bethesda)">
        <title>Aegilops tauschii genome assembly Aet v5.0 features greater sequence contiguity and improved annotation.</title>
        <authorList>
            <person name="Wang L."/>
            <person name="Zhu T."/>
            <person name="Rodriguez J.C."/>
            <person name="Deal K.R."/>
            <person name="Dubcovsky J."/>
            <person name="McGuire P.E."/>
            <person name="Lux T."/>
            <person name="Spannagl M."/>
            <person name="Mayer K.F.X."/>
            <person name="Baldrich P."/>
            <person name="Meyers B.C."/>
            <person name="Huo N."/>
            <person name="Gu Y.Q."/>
            <person name="Zhou H."/>
            <person name="Devos K.M."/>
            <person name="Bennetzen J.L."/>
            <person name="Unver T."/>
            <person name="Budak H."/>
            <person name="Gulick P.J."/>
            <person name="Galiba G."/>
            <person name="Kalapos B."/>
            <person name="Nelson D.R."/>
            <person name="Li P."/>
            <person name="You F.M."/>
            <person name="Luo M.C."/>
            <person name="Dvorak J."/>
        </authorList>
    </citation>
    <scope>NUCLEOTIDE SEQUENCE [LARGE SCALE GENOMIC DNA]</scope>
    <source>
        <strain evidence="2">cv. AL8/78</strain>
    </source>
</reference>
<reference evidence="2" key="4">
    <citation type="submission" date="2019-03" db="UniProtKB">
        <authorList>
            <consortium name="EnsemblPlants"/>
        </authorList>
    </citation>
    <scope>IDENTIFICATION</scope>
</reference>